<dbReference type="AlphaFoldDB" id="A0A267MIZ7"/>
<feature type="transmembrane region" description="Helical" evidence="1">
    <location>
        <begin position="260"/>
        <end position="277"/>
    </location>
</feature>
<keyword evidence="1" id="KW-0472">Membrane</keyword>
<feature type="transmembrane region" description="Helical" evidence="1">
    <location>
        <begin position="400"/>
        <end position="419"/>
    </location>
</feature>
<feature type="transmembrane region" description="Helical" evidence="1">
    <location>
        <begin position="106"/>
        <end position="128"/>
    </location>
</feature>
<keyword evidence="1" id="KW-1133">Transmembrane helix</keyword>
<feature type="transmembrane region" description="Helical" evidence="1">
    <location>
        <begin position="64"/>
        <end position="86"/>
    </location>
</feature>
<feature type="transmembrane region" description="Helical" evidence="1">
    <location>
        <begin position="237"/>
        <end position="254"/>
    </location>
</feature>
<keyword evidence="3" id="KW-1185">Reference proteome</keyword>
<dbReference type="Proteomes" id="UP000216024">
    <property type="component" value="Unassembled WGS sequence"/>
</dbReference>
<reference evidence="2 3" key="1">
    <citation type="submission" date="2017-06" db="EMBL/GenBank/DDBJ databases">
        <title>Draft genome sequence of anaerobic fermentative bacterium Anaeromicrobium sediminis DY2726D isolated from West Pacific Ocean sediments.</title>
        <authorList>
            <person name="Zeng X."/>
        </authorList>
    </citation>
    <scope>NUCLEOTIDE SEQUENCE [LARGE SCALE GENOMIC DNA]</scope>
    <source>
        <strain evidence="2 3">DY2726D</strain>
    </source>
</reference>
<evidence type="ECO:0008006" key="4">
    <source>
        <dbReference type="Google" id="ProtNLM"/>
    </source>
</evidence>
<feature type="transmembrane region" description="Helical" evidence="1">
    <location>
        <begin position="431"/>
        <end position="451"/>
    </location>
</feature>
<feature type="transmembrane region" description="Helical" evidence="1">
    <location>
        <begin position="7"/>
        <end position="26"/>
    </location>
</feature>
<protein>
    <recommendedName>
        <fullName evidence="4">Oligosaccharide repeat unit polymerase</fullName>
    </recommendedName>
</protein>
<evidence type="ECO:0000313" key="2">
    <source>
        <dbReference type="EMBL" id="PAB59392.1"/>
    </source>
</evidence>
<proteinExistence type="predicted"/>
<dbReference type="EMBL" id="NIBG01000008">
    <property type="protein sequence ID" value="PAB59392.1"/>
    <property type="molecule type" value="Genomic_DNA"/>
</dbReference>
<feature type="transmembrane region" description="Helical" evidence="1">
    <location>
        <begin position="38"/>
        <end position="57"/>
    </location>
</feature>
<accession>A0A267MIZ7</accession>
<feature type="transmembrane region" description="Helical" evidence="1">
    <location>
        <begin position="284"/>
        <end position="307"/>
    </location>
</feature>
<dbReference type="RefSeq" id="WP_095133772.1">
    <property type="nucleotide sequence ID" value="NZ_NIBG01000008.1"/>
</dbReference>
<gene>
    <name evidence="2" type="ORF">CCE28_11070</name>
</gene>
<evidence type="ECO:0000313" key="3">
    <source>
        <dbReference type="Proteomes" id="UP000216024"/>
    </source>
</evidence>
<dbReference type="OrthoDB" id="2414544at2"/>
<sequence>MINNKKILKLISFVLIIFSICTFFYLTQVLLENGYNQLYILPFSFLICFLLFLKPVFLNRQSIFVNVFIASIFARYVILPFLMTLTNYYYYSRSINPPNSESIRKAIFLMSYELFIVSIALLFIFYFFSDNHTKRKERYNLVTDKITYKEHNPKFIFATNNIGYFGFFMLTTILIILFPSTLLNFNFLSTDESLVSSFSEGGLLYSIVVYCIMTLKNLLFVSLIYIFGKIYNNRRNYFWVLMSLILVFLNTSIFYGISRIDIIITAITSMIIFNGVFKMKKKFIPIIIMSLIVIGIFQSVTIARGIVGVKESTSVFWDITDKLSVYLGGPYNVAMAIETAEIFPESRHLSVFLFDIFRPMIGINVFVKDLPLFYSNIYFNERIFYGIRVTQIIPMIGQGYLFFGFFGAPIISILFIWIAKKFTEITLKLENIRIEILYIITLSCIRLGFMLGQNTMNQVNDMSMNLFLFLIVYWINNNLVFKKLK</sequence>
<feature type="transmembrane region" description="Helical" evidence="1">
    <location>
        <begin position="162"/>
        <end position="183"/>
    </location>
</feature>
<name>A0A267MIZ7_9FIRM</name>
<feature type="transmembrane region" description="Helical" evidence="1">
    <location>
        <begin position="463"/>
        <end position="481"/>
    </location>
</feature>
<feature type="transmembrane region" description="Helical" evidence="1">
    <location>
        <begin position="203"/>
        <end position="225"/>
    </location>
</feature>
<comment type="caution">
    <text evidence="2">The sequence shown here is derived from an EMBL/GenBank/DDBJ whole genome shotgun (WGS) entry which is preliminary data.</text>
</comment>
<organism evidence="2 3">
    <name type="scientific">Anaeromicrobium sediminis</name>
    <dbReference type="NCBI Taxonomy" id="1478221"/>
    <lineage>
        <taxon>Bacteria</taxon>
        <taxon>Bacillati</taxon>
        <taxon>Bacillota</taxon>
        <taxon>Clostridia</taxon>
        <taxon>Peptostreptococcales</taxon>
        <taxon>Thermotaleaceae</taxon>
        <taxon>Anaeromicrobium</taxon>
    </lineage>
</organism>
<evidence type="ECO:0000256" key="1">
    <source>
        <dbReference type="SAM" id="Phobius"/>
    </source>
</evidence>
<keyword evidence="1" id="KW-0812">Transmembrane</keyword>